<sequence length="74" mass="8817">MNIILLAIPIVRVIGNRLKSAVTFYFDYPKWRLDSKTVIFRVFEIRIGLFEFWFDFAICGSAKKTRVKRFKVIL</sequence>
<protein>
    <submittedName>
        <fullName evidence="1">Uncharacterized protein</fullName>
    </submittedName>
</protein>
<gene>
    <name evidence="1" type="ORF">LEP1GSC125_2174</name>
</gene>
<comment type="caution">
    <text evidence="1">The sequence shown here is derived from an EMBL/GenBank/DDBJ whole genome shotgun (WGS) entry which is preliminary data.</text>
</comment>
<reference evidence="1 2" key="1">
    <citation type="journal article" date="2014" name="Int. J. Syst. Evol. Microbiol.">
        <title>Leptospira mayottensis sp. nov., a pathogenic species of the genus Leptospira isolated from humans.</title>
        <authorList>
            <person name="Bourhy P."/>
            <person name="Collet L."/>
            <person name="Brisse S."/>
            <person name="Picardeau M."/>
        </authorList>
    </citation>
    <scope>NUCLEOTIDE SEQUENCE [LARGE SCALE GENOMIC DNA]</scope>
    <source>
        <strain evidence="1 2">200901122</strain>
    </source>
</reference>
<dbReference type="Proteomes" id="UP000001343">
    <property type="component" value="Unassembled WGS sequence"/>
</dbReference>
<evidence type="ECO:0000313" key="2">
    <source>
        <dbReference type="Proteomes" id="UP000001343"/>
    </source>
</evidence>
<proteinExistence type="predicted"/>
<dbReference type="EMBL" id="AKWM02000029">
    <property type="protein sequence ID" value="EKS00818.1"/>
    <property type="molecule type" value="Genomic_DNA"/>
</dbReference>
<dbReference type="AlphaFoldDB" id="A0AA87MQK3"/>
<name>A0AA87MQK3_9LEPT</name>
<organism evidence="1 2">
    <name type="scientific">Leptospira mayottensis 200901122</name>
    <dbReference type="NCBI Taxonomy" id="1193010"/>
    <lineage>
        <taxon>Bacteria</taxon>
        <taxon>Pseudomonadati</taxon>
        <taxon>Spirochaetota</taxon>
        <taxon>Spirochaetia</taxon>
        <taxon>Leptospirales</taxon>
        <taxon>Leptospiraceae</taxon>
        <taxon>Leptospira</taxon>
    </lineage>
</organism>
<evidence type="ECO:0000313" key="1">
    <source>
        <dbReference type="EMBL" id="EKS00818.1"/>
    </source>
</evidence>
<accession>A0AA87MQK3</accession>